<dbReference type="NCBIfam" id="TIGR01549">
    <property type="entry name" value="HAD-SF-IA-v1"/>
    <property type="match status" value="1"/>
</dbReference>
<dbReference type="RefSeq" id="WP_012015407.1">
    <property type="nucleotide sequence ID" value="NC_009380.1"/>
</dbReference>
<name>A4XCI6_SALTO</name>
<proteinExistence type="predicted"/>
<reference evidence="5" key="1">
    <citation type="journal article" date="2007" name="Proc. Natl. Acad. Sci. U.S.A.">
        <title>Genome sequencing reveals complex secondary metabolome in the marine actinomycete Salinispora tropica.</title>
        <authorList>
            <person name="Udwary D.W."/>
            <person name="Zeigler L."/>
            <person name="Asolkar R.N."/>
            <person name="Singan V."/>
            <person name="Lapidus A."/>
            <person name="Fenical W."/>
            <person name="Jensen P.R."/>
            <person name="Moore B.S."/>
        </authorList>
    </citation>
    <scope>NUCLEOTIDE SEQUENCE [LARGE SCALE GENOMIC DNA]</scope>
    <source>
        <strain evidence="5">ATCC BAA-916 / DSM 44818 / CNB-440</strain>
    </source>
</reference>
<dbReference type="EMBL" id="CP000667">
    <property type="protein sequence ID" value="ABP56643.1"/>
    <property type="molecule type" value="Genomic_DNA"/>
</dbReference>
<dbReference type="eggNOG" id="COG1011">
    <property type="taxonomic scope" value="Bacteria"/>
</dbReference>
<dbReference type="PANTHER" id="PTHR46470">
    <property type="entry name" value="N-ACYLNEURAMINATE-9-PHOSPHATASE"/>
    <property type="match status" value="1"/>
</dbReference>
<dbReference type="NCBIfam" id="TIGR01509">
    <property type="entry name" value="HAD-SF-IA-v3"/>
    <property type="match status" value="1"/>
</dbReference>
<dbReference type="GO" id="GO:0016787">
    <property type="term" value="F:hydrolase activity"/>
    <property type="evidence" value="ECO:0007669"/>
    <property type="project" value="UniProtKB-KW"/>
</dbReference>
<dbReference type="KEGG" id="stp:Strop_4215"/>
<dbReference type="Proteomes" id="UP000000235">
    <property type="component" value="Chromosome"/>
</dbReference>
<accession>A4XCI6</accession>
<comment type="cofactor">
    <cofactor evidence="1">
        <name>Mg(2+)</name>
        <dbReference type="ChEBI" id="CHEBI:18420"/>
    </cofactor>
</comment>
<dbReference type="GO" id="GO:0044281">
    <property type="term" value="P:small molecule metabolic process"/>
    <property type="evidence" value="ECO:0007669"/>
    <property type="project" value="UniProtKB-ARBA"/>
</dbReference>
<evidence type="ECO:0000313" key="5">
    <source>
        <dbReference type="Proteomes" id="UP000000235"/>
    </source>
</evidence>
<evidence type="ECO:0000256" key="3">
    <source>
        <dbReference type="ARBA" id="ARBA00022842"/>
    </source>
</evidence>
<dbReference type="InterPro" id="IPR036412">
    <property type="entry name" value="HAD-like_sf"/>
</dbReference>
<evidence type="ECO:0000256" key="1">
    <source>
        <dbReference type="ARBA" id="ARBA00001946"/>
    </source>
</evidence>
<protein>
    <submittedName>
        <fullName evidence="4">HAD-superfamily hydrolase, subfamily IA, variant 1</fullName>
    </submittedName>
</protein>
<gene>
    <name evidence="4" type="ordered locus">Strop_4215</name>
</gene>
<dbReference type="HOGENOM" id="CLU_045011_8_1_11"/>
<dbReference type="PATRIC" id="fig|369723.5.peg.4359"/>
<evidence type="ECO:0000256" key="2">
    <source>
        <dbReference type="ARBA" id="ARBA00022801"/>
    </source>
</evidence>
<dbReference type="InterPro" id="IPR023214">
    <property type="entry name" value="HAD_sf"/>
</dbReference>
<organism evidence="4 5">
    <name type="scientific">Salinispora tropica (strain ATCC BAA-916 / DSM 44818 / JCM 13857 / NBRC 105044 / CNB-440)</name>
    <dbReference type="NCBI Taxonomy" id="369723"/>
    <lineage>
        <taxon>Bacteria</taxon>
        <taxon>Bacillati</taxon>
        <taxon>Actinomycetota</taxon>
        <taxon>Actinomycetes</taxon>
        <taxon>Micromonosporales</taxon>
        <taxon>Micromonosporaceae</taxon>
        <taxon>Salinispora</taxon>
    </lineage>
</organism>
<evidence type="ECO:0000313" key="4">
    <source>
        <dbReference type="EMBL" id="ABP56643.1"/>
    </source>
</evidence>
<sequence>MIEAVLWDVDDTLFDFSGSDRRALSQHFQAEGLSASATSFERWQRATEAAYGRLAAGELTYEECQRQRVSGFLGRTPDDVEADAWLRRYTALFEHAWTAFPDVTAALAALPHRHGILSNSSTTHQERRLTALGLRHHFEVLLCSDRLARAKPDPSAFLAGCGSLGLPPEAVAYVGDQLDTDAVAARDAGLVGIWLDRARSTVPVPVGVHRIPSLADLPRLLASLSG</sequence>
<dbReference type="SFLD" id="SFLDG01129">
    <property type="entry name" value="C1.5:_HAD__Beta-PGM__Phosphata"/>
    <property type="match status" value="1"/>
</dbReference>
<keyword evidence="5" id="KW-1185">Reference proteome</keyword>
<dbReference type="Gene3D" id="3.40.50.1000">
    <property type="entry name" value="HAD superfamily/HAD-like"/>
    <property type="match status" value="1"/>
</dbReference>
<dbReference type="Gene3D" id="1.20.120.1600">
    <property type="match status" value="1"/>
</dbReference>
<dbReference type="PRINTS" id="PR00413">
    <property type="entry name" value="HADHALOGNASE"/>
</dbReference>
<dbReference type="InterPro" id="IPR051400">
    <property type="entry name" value="HAD-like_hydrolase"/>
</dbReference>
<keyword evidence="2 4" id="KW-0378">Hydrolase</keyword>
<dbReference type="STRING" id="369723.Strop_4215"/>
<dbReference type="InterPro" id="IPR006439">
    <property type="entry name" value="HAD-SF_hydro_IA"/>
</dbReference>
<dbReference type="SFLD" id="SFLDS00003">
    <property type="entry name" value="Haloacid_Dehalogenase"/>
    <property type="match status" value="1"/>
</dbReference>
<keyword evidence="3" id="KW-0460">Magnesium</keyword>
<dbReference type="AlphaFoldDB" id="A4XCI6"/>
<dbReference type="Pfam" id="PF00702">
    <property type="entry name" value="Hydrolase"/>
    <property type="match status" value="1"/>
</dbReference>
<dbReference type="PANTHER" id="PTHR46470:SF4">
    <property type="entry name" value="5-AMINO-6-(5-PHOSPHO-D-RIBITYLAMINO)URACIL PHOSPHATASE YIGB"/>
    <property type="match status" value="1"/>
</dbReference>
<dbReference type="SUPFAM" id="SSF56784">
    <property type="entry name" value="HAD-like"/>
    <property type="match status" value="1"/>
</dbReference>